<gene>
    <name evidence="1" type="ORF">SH580_01975</name>
</gene>
<dbReference type="InterPro" id="IPR050312">
    <property type="entry name" value="IolE/XylAMocC-like"/>
</dbReference>
<dbReference type="EMBL" id="CP138858">
    <property type="protein sequence ID" value="WPJ96469.1"/>
    <property type="molecule type" value="Genomic_DNA"/>
</dbReference>
<dbReference type="RefSeq" id="WP_319833328.1">
    <property type="nucleotide sequence ID" value="NZ_CP138858.1"/>
</dbReference>
<keyword evidence="2" id="KW-1185">Reference proteome</keyword>
<protein>
    <submittedName>
        <fullName evidence="1">Sugar phosphate isomerase/epimerase</fullName>
    </submittedName>
</protein>
<keyword evidence="1" id="KW-0413">Isomerase</keyword>
<evidence type="ECO:0000313" key="1">
    <source>
        <dbReference type="EMBL" id="WPJ96469.1"/>
    </source>
</evidence>
<reference evidence="1 2" key="1">
    <citation type="submission" date="2023-11" db="EMBL/GenBank/DDBJ databases">
        <title>Coraliomargarita sp. nov., isolated from marine algae.</title>
        <authorList>
            <person name="Lee J.K."/>
            <person name="Baek J.H."/>
            <person name="Kim J.M."/>
            <person name="Choi D.G."/>
            <person name="Jeon C.O."/>
        </authorList>
    </citation>
    <scope>NUCLEOTIDE SEQUENCE [LARGE SCALE GENOMIC DNA]</scope>
    <source>
        <strain evidence="1 2">J2-16</strain>
    </source>
</reference>
<dbReference type="InterPro" id="IPR036237">
    <property type="entry name" value="Xyl_isomerase-like_sf"/>
</dbReference>
<name>A0ABZ0RU34_9BACT</name>
<evidence type="ECO:0000313" key="2">
    <source>
        <dbReference type="Proteomes" id="UP001324993"/>
    </source>
</evidence>
<dbReference type="PANTHER" id="PTHR12110:SF41">
    <property type="entry name" value="INOSOSE DEHYDRATASE"/>
    <property type="match status" value="1"/>
</dbReference>
<dbReference type="PANTHER" id="PTHR12110">
    <property type="entry name" value="HYDROXYPYRUVATE ISOMERASE"/>
    <property type="match status" value="1"/>
</dbReference>
<dbReference type="SUPFAM" id="SSF51658">
    <property type="entry name" value="Xylose isomerase-like"/>
    <property type="match status" value="1"/>
</dbReference>
<dbReference type="GO" id="GO:0016853">
    <property type="term" value="F:isomerase activity"/>
    <property type="evidence" value="ECO:0007669"/>
    <property type="project" value="UniProtKB-KW"/>
</dbReference>
<proteinExistence type="predicted"/>
<organism evidence="1 2">
    <name type="scientific">Coraliomargarita algicola</name>
    <dbReference type="NCBI Taxonomy" id="3092156"/>
    <lineage>
        <taxon>Bacteria</taxon>
        <taxon>Pseudomonadati</taxon>
        <taxon>Verrucomicrobiota</taxon>
        <taxon>Opitutia</taxon>
        <taxon>Puniceicoccales</taxon>
        <taxon>Coraliomargaritaceae</taxon>
        <taxon>Coraliomargarita</taxon>
    </lineage>
</organism>
<dbReference type="Proteomes" id="UP001324993">
    <property type="component" value="Chromosome"/>
</dbReference>
<dbReference type="Gene3D" id="3.20.20.150">
    <property type="entry name" value="Divalent-metal-dependent TIM barrel enzymes"/>
    <property type="match status" value="1"/>
</dbReference>
<accession>A0ABZ0RU34</accession>
<sequence length="271" mass="29359">MPPQITVQLYSVRDQASADYEGTIRSIADMGFGCVEPAGYPGSSAEKAAKLFQELGLSAPTAHIALPIGDQKNEIIEQALMMGHKYLITGCPPGFQDAYSSLDSIKATADLYCQAAENLAPHGLQVGYHNHDWDLGLIGEQRKYQLFLEQTPETVIYEADIFWVARAGLDPVAFIKEIGARGKALHFKDGIVSTQEKFTAAKTESGDVMVSDSIPFRAAGTGQVDLLAAYKAVEHAEYIAVELDAFEGDMLQAVKQSYDYLTSNGIAQGTK</sequence>